<feature type="compositionally biased region" description="Acidic residues" evidence="1">
    <location>
        <begin position="111"/>
        <end position="122"/>
    </location>
</feature>
<comment type="caution">
    <text evidence="2">The sequence shown here is derived from an EMBL/GenBank/DDBJ whole genome shotgun (WGS) entry which is preliminary data.</text>
</comment>
<feature type="region of interest" description="Disordered" evidence="1">
    <location>
        <begin position="268"/>
        <end position="303"/>
    </location>
</feature>
<accession>A0AAV9N9V9</accession>
<protein>
    <submittedName>
        <fullName evidence="2">Uncharacterized protein</fullName>
    </submittedName>
</protein>
<dbReference type="Proteomes" id="UP001358417">
    <property type="component" value="Unassembled WGS sequence"/>
</dbReference>
<feature type="compositionally biased region" description="Polar residues" evidence="1">
    <location>
        <begin position="286"/>
        <end position="303"/>
    </location>
</feature>
<evidence type="ECO:0000313" key="2">
    <source>
        <dbReference type="EMBL" id="KAK5052660.1"/>
    </source>
</evidence>
<feature type="region of interest" description="Disordered" evidence="1">
    <location>
        <begin position="1"/>
        <end position="20"/>
    </location>
</feature>
<dbReference type="EMBL" id="JAVRRD010000013">
    <property type="protein sequence ID" value="KAK5052660.1"/>
    <property type="molecule type" value="Genomic_DNA"/>
</dbReference>
<keyword evidence="3" id="KW-1185">Reference proteome</keyword>
<evidence type="ECO:0000256" key="1">
    <source>
        <dbReference type="SAM" id="MobiDB-lite"/>
    </source>
</evidence>
<feature type="region of interest" description="Disordered" evidence="1">
    <location>
        <begin position="193"/>
        <end position="224"/>
    </location>
</feature>
<organism evidence="2 3">
    <name type="scientific">Exophiala bonariae</name>
    <dbReference type="NCBI Taxonomy" id="1690606"/>
    <lineage>
        <taxon>Eukaryota</taxon>
        <taxon>Fungi</taxon>
        <taxon>Dikarya</taxon>
        <taxon>Ascomycota</taxon>
        <taxon>Pezizomycotina</taxon>
        <taxon>Eurotiomycetes</taxon>
        <taxon>Chaetothyriomycetidae</taxon>
        <taxon>Chaetothyriales</taxon>
        <taxon>Herpotrichiellaceae</taxon>
        <taxon>Exophiala</taxon>
    </lineage>
</organism>
<dbReference type="GeneID" id="89970733"/>
<sequence>MDDTDSVDSMQSMENTDTNNNMTIHNKRIVGVGLDDKAIHLLYVLLAGIPIKDKTEAQRQALQEAANELEAKKRVQVINRKALERELRTTLEAIGQASRDFIQNYALGGSENDDQVNEVEEDDTRKRKREQLEALEEQFGNLDQLRARLRLSMNDDDKDAQQLGIEARQTLEAEKQSVVAGAVPAMERRVMRSSSTPALHLPVMMQPTSPDPPDDPESATLSMPSPLTEFMDFTLLFGGGDGNVAHTNEAQLSYGDGNGTERRDIYRVATQSEQIDSVDDDDGLSRTMSRGSDASSAHDPQQQ</sequence>
<gene>
    <name evidence="2" type="ORF">LTR84_002525</name>
</gene>
<feature type="compositionally biased region" description="Polar residues" evidence="1">
    <location>
        <begin position="7"/>
        <end position="20"/>
    </location>
</feature>
<proteinExistence type="predicted"/>
<dbReference type="RefSeq" id="XP_064706360.1">
    <property type="nucleotide sequence ID" value="XM_064846135.1"/>
</dbReference>
<evidence type="ECO:0000313" key="3">
    <source>
        <dbReference type="Proteomes" id="UP001358417"/>
    </source>
</evidence>
<name>A0AAV9N9V9_9EURO</name>
<reference evidence="2 3" key="1">
    <citation type="submission" date="2023-08" db="EMBL/GenBank/DDBJ databases">
        <title>Black Yeasts Isolated from many extreme environments.</title>
        <authorList>
            <person name="Coleine C."/>
            <person name="Stajich J.E."/>
            <person name="Selbmann L."/>
        </authorList>
    </citation>
    <scope>NUCLEOTIDE SEQUENCE [LARGE SCALE GENOMIC DNA]</scope>
    <source>
        <strain evidence="2 3">CCFEE 5792</strain>
    </source>
</reference>
<feature type="region of interest" description="Disordered" evidence="1">
    <location>
        <begin position="108"/>
        <end position="127"/>
    </location>
</feature>
<dbReference type="AlphaFoldDB" id="A0AAV9N9V9"/>